<feature type="chain" id="PRO_5046997052" evidence="2">
    <location>
        <begin position="25"/>
        <end position="109"/>
    </location>
</feature>
<protein>
    <submittedName>
        <fullName evidence="3">Uncharacterized protein</fullName>
    </submittedName>
</protein>
<sequence length="109" mass="11161">MTSRFGFAALTAVTLVAGTVGASAGEYGPGGNGYGGQTTSTYAYRESYAWAPGPVYEEGYVAVAPGPYYGPGWGAGYNGTNHPTPSSTQGDVGPGGNNNGTRSGYYRQW</sequence>
<keyword evidence="4" id="KW-1185">Reference proteome</keyword>
<evidence type="ECO:0000313" key="4">
    <source>
        <dbReference type="Proteomes" id="UP001431010"/>
    </source>
</evidence>
<organism evidence="3 4">
    <name type="scientific">Bradyrhizobium ontarionense</name>
    <dbReference type="NCBI Taxonomy" id="2898149"/>
    <lineage>
        <taxon>Bacteria</taxon>
        <taxon>Pseudomonadati</taxon>
        <taxon>Pseudomonadota</taxon>
        <taxon>Alphaproteobacteria</taxon>
        <taxon>Hyphomicrobiales</taxon>
        <taxon>Nitrobacteraceae</taxon>
        <taxon>Bradyrhizobium</taxon>
    </lineage>
</organism>
<reference evidence="3" key="1">
    <citation type="journal article" date="2024" name="Antonie Van Leeuwenhoek">
        <title>Bradyrhizobium ontarionense sp. nov., a novel bacterial symbiont isolated from Aeschynomene indica (Indian jointvetch), harbours photosynthesis, nitrogen fixation and nitrous oxide (N2O) reductase genes.</title>
        <authorList>
            <person name="Bromfield E.S.P."/>
            <person name="Cloutier S."/>
        </authorList>
    </citation>
    <scope>NUCLEOTIDE SEQUENCE</scope>
    <source>
        <strain evidence="3">A19</strain>
    </source>
</reference>
<evidence type="ECO:0000256" key="2">
    <source>
        <dbReference type="SAM" id="SignalP"/>
    </source>
</evidence>
<evidence type="ECO:0000313" key="3">
    <source>
        <dbReference type="EMBL" id="UFZ05880.1"/>
    </source>
</evidence>
<feature type="signal peptide" evidence="2">
    <location>
        <begin position="1"/>
        <end position="24"/>
    </location>
</feature>
<keyword evidence="2" id="KW-0732">Signal</keyword>
<dbReference type="RefSeq" id="WP_231324414.1">
    <property type="nucleotide sequence ID" value="NZ_CP088156.1"/>
</dbReference>
<proteinExistence type="predicted"/>
<accession>A0ABY3RFW9</accession>
<evidence type="ECO:0000256" key="1">
    <source>
        <dbReference type="SAM" id="MobiDB-lite"/>
    </source>
</evidence>
<feature type="compositionally biased region" description="Polar residues" evidence="1">
    <location>
        <begin position="78"/>
        <end position="90"/>
    </location>
</feature>
<gene>
    <name evidence="3" type="ORF">LQG66_06105</name>
</gene>
<dbReference type="EMBL" id="CP088156">
    <property type="protein sequence ID" value="UFZ05880.1"/>
    <property type="molecule type" value="Genomic_DNA"/>
</dbReference>
<dbReference type="Proteomes" id="UP001431010">
    <property type="component" value="Chromosome"/>
</dbReference>
<feature type="region of interest" description="Disordered" evidence="1">
    <location>
        <begin position="76"/>
        <end position="109"/>
    </location>
</feature>
<name>A0ABY3RFW9_9BRAD</name>